<dbReference type="PANTHER" id="PTHR11702">
    <property type="entry name" value="DEVELOPMENTALLY REGULATED GTP-BINDING PROTEIN-RELATED"/>
    <property type="match status" value="1"/>
</dbReference>
<dbReference type="PANTHER" id="PTHR11702:SF31">
    <property type="entry name" value="MITOCHONDRIAL RIBOSOME-ASSOCIATED GTPASE 2"/>
    <property type="match status" value="1"/>
</dbReference>
<gene>
    <name evidence="12" type="primary">cgtA</name>
    <name evidence="8" type="synonym">obg</name>
    <name evidence="12" type="ORF">GH975_10150</name>
</gene>
<accession>A0A5Q2Q9H5</accession>
<proteinExistence type="inferred from homology"/>
<reference evidence="12 13" key="1">
    <citation type="submission" date="2019-11" db="EMBL/GenBank/DDBJ databases">
        <authorList>
            <person name="Khan S.A."/>
            <person name="Jeon C.O."/>
            <person name="Chun B.H."/>
        </authorList>
    </citation>
    <scope>NUCLEOTIDE SEQUENCE [LARGE SCALE GENOMIC DNA]</scope>
    <source>
        <strain evidence="12 13">IMCC 1097</strain>
    </source>
</reference>
<dbReference type="EMBL" id="CP045871">
    <property type="protein sequence ID" value="QGG80908.1"/>
    <property type="molecule type" value="Genomic_DNA"/>
</dbReference>
<feature type="binding site" evidence="8">
    <location>
        <begin position="166"/>
        <end position="173"/>
    </location>
    <ligand>
        <name>GTP</name>
        <dbReference type="ChEBI" id="CHEBI:37565"/>
    </ligand>
</feature>
<dbReference type="GO" id="GO:0003924">
    <property type="term" value="F:GTPase activity"/>
    <property type="evidence" value="ECO:0007669"/>
    <property type="project" value="UniProtKB-UniRule"/>
</dbReference>
<comment type="similarity">
    <text evidence="1 8">Belongs to the TRAFAC class OBG-HflX-like GTPase superfamily. OBG GTPase family.</text>
</comment>
<evidence type="ECO:0000313" key="13">
    <source>
        <dbReference type="Proteomes" id="UP000388235"/>
    </source>
</evidence>
<dbReference type="PRINTS" id="PR00326">
    <property type="entry name" value="GTP1OBG"/>
</dbReference>
<dbReference type="AlphaFoldDB" id="A0A5Q2Q9H5"/>
<feature type="binding site" evidence="8">
    <location>
        <begin position="283"/>
        <end position="286"/>
    </location>
    <ligand>
        <name>GTP</name>
        <dbReference type="ChEBI" id="CHEBI:37565"/>
    </ligand>
</feature>
<feature type="domain" description="OBG-type G" evidence="10">
    <location>
        <begin position="160"/>
        <end position="333"/>
    </location>
</feature>
<evidence type="ECO:0000313" key="12">
    <source>
        <dbReference type="EMBL" id="QGG80908.1"/>
    </source>
</evidence>
<dbReference type="RefSeq" id="WP_153714411.1">
    <property type="nucleotide sequence ID" value="NZ_CP045871.1"/>
</dbReference>
<dbReference type="NCBIfam" id="NF008955">
    <property type="entry name" value="PRK12297.1"/>
    <property type="match status" value="1"/>
</dbReference>
<dbReference type="OrthoDB" id="9807318at2"/>
<evidence type="ECO:0000256" key="5">
    <source>
        <dbReference type="ARBA" id="ARBA00022801"/>
    </source>
</evidence>
<comment type="cofactor">
    <cofactor evidence="8">
        <name>Mg(2+)</name>
        <dbReference type="ChEBI" id="CHEBI:18420"/>
    </cofactor>
</comment>
<keyword evidence="6 8" id="KW-0460">Magnesium</keyword>
<evidence type="ECO:0000256" key="8">
    <source>
        <dbReference type="HAMAP-Rule" id="MF_01454"/>
    </source>
</evidence>
<organism evidence="12 13">
    <name type="scientific">Litorivicinus lipolyticus</name>
    <dbReference type="NCBI Taxonomy" id="418701"/>
    <lineage>
        <taxon>Bacteria</taxon>
        <taxon>Pseudomonadati</taxon>
        <taxon>Pseudomonadota</taxon>
        <taxon>Gammaproteobacteria</taxon>
        <taxon>Oceanospirillales</taxon>
        <taxon>Litorivicinaceae</taxon>
        <taxon>Litorivicinus</taxon>
    </lineage>
</organism>
<protein>
    <recommendedName>
        <fullName evidence="8">GTPase Obg</fullName>
        <ecNumber evidence="8">3.6.5.-</ecNumber>
    </recommendedName>
    <alternativeName>
        <fullName evidence="8">GTP-binding protein Obg</fullName>
    </alternativeName>
</protein>
<dbReference type="GO" id="GO:0005525">
    <property type="term" value="F:GTP binding"/>
    <property type="evidence" value="ECO:0007669"/>
    <property type="project" value="UniProtKB-UniRule"/>
</dbReference>
<sequence>MKFVDEALIRVEAGKGGNGCLSFRREKYIPKGGPDGGDGGRGGSIFVEGDDSLNTLIDFRYQRLYRGQSGTGGMGREKSGPKGEDMILKVPVGTSIIDVETETLLGDVTHSGELICLAEGGHGGQGNTRFKSSTNRAPRKTTNGKPGEERDLRLELQVLADVGLVGLPNAGKSSLVSMISAAKPKIADYPFTTLVPSLGVVRINSHRSFVIADVPGLIAGAAEGAGLGIRFLKHLTRARILLHLVELDPLDGKDPVEAFQEISDELARFSPTLAGRERWLVVNKADTVPEDEWDDHLERIRTTLNWDGPAYIISGLLEQGTQILSQDLMIRLESIWAEEEATPDLADDERMTRLRMAEEAREQLNAVRDARRAERAAAKQAKLDAVSDDDDDDGDMEVVYEQ</sequence>
<keyword evidence="5 8" id="KW-0378">Hydrolase</keyword>
<dbReference type="NCBIfam" id="TIGR02729">
    <property type="entry name" value="Obg_CgtA"/>
    <property type="match status" value="1"/>
</dbReference>
<dbReference type="Pfam" id="PF01926">
    <property type="entry name" value="MMR_HSR1"/>
    <property type="match status" value="1"/>
</dbReference>
<dbReference type="GO" id="GO:0042254">
    <property type="term" value="P:ribosome biogenesis"/>
    <property type="evidence" value="ECO:0007669"/>
    <property type="project" value="UniProtKB-UniRule"/>
</dbReference>
<keyword evidence="13" id="KW-1185">Reference proteome</keyword>
<dbReference type="Gene3D" id="3.40.50.300">
    <property type="entry name" value="P-loop containing nucleotide triphosphate hydrolases"/>
    <property type="match status" value="1"/>
</dbReference>
<feature type="region of interest" description="Disordered" evidence="9">
    <location>
        <begin position="378"/>
        <end position="402"/>
    </location>
</feature>
<dbReference type="InterPro" id="IPR031167">
    <property type="entry name" value="G_OBG"/>
</dbReference>
<feature type="compositionally biased region" description="Acidic residues" evidence="9">
    <location>
        <begin position="386"/>
        <end position="402"/>
    </location>
</feature>
<feature type="region of interest" description="Disordered" evidence="9">
    <location>
        <begin position="125"/>
        <end position="148"/>
    </location>
</feature>
<dbReference type="NCBIfam" id="NF008956">
    <property type="entry name" value="PRK12299.1"/>
    <property type="match status" value="1"/>
</dbReference>
<comment type="function">
    <text evidence="8">An essential GTPase which binds GTP, GDP and possibly (p)ppGpp with moderate affinity, with high nucleotide exchange rates and a fairly low GTP hydrolysis rate. Plays a role in control of the cell cycle, stress response, ribosome biogenesis and in those bacteria that undergo differentiation, in morphogenesis control.</text>
</comment>
<dbReference type="KEGG" id="llp:GH975_10150"/>
<feature type="binding site" evidence="8">
    <location>
        <position position="173"/>
    </location>
    <ligand>
        <name>Mg(2+)</name>
        <dbReference type="ChEBI" id="CHEBI:18420"/>
    </ligand>
</feature>
<comment type="subcellular location">
    <subcellularLocation>
        <location evidence="8">Cytoplasm</location>
    </subcellularLocation>
</comment>
<dbReference type="PROSITE" id="PS51710">
    <property type="entry name" value="G_OBG"/>
    <property type="match status" value="1"/>
</dbReference>
<dbReference type="InterPro" id="IPR036726">
    <property type="entry name" value="GTP1_OBG_dom_sf"/>
</dbReference>
<keyword evidence="7 8" id="KW-0342">GTP-binding</keyword>
<dbReference type="PROSITE" id="PS51883">
    <property type="entry name" value="OBG"/>
    <property type="match status" value="1"/>
</dbReference>
<evidence type="ECO:0000259" key="10">
    <source>
        <dbReference type="PROSITE" id="PS51710"/>
    </source>
</evidence>
<dbReference type="GO" id="GO:0000287">
    <property type="term" value="F:magnesium ion binding"/>
    <property type="evidence" value="ECO:0007669"/>
    <property type="project" value="InterPro"/>
</dbReference>
<feature type="binding site" evidence="8">
    <location>
        <begin position="191"/>
        <end position="195"/>
    </location>
    <ligand>
        <name>GTP</name>
        <dbReference type="ChEBI" id="CHEBI:37565"/>
    </ligand>
</feature>
<evidence type="ECO:0000259" key="11">
    <source>
        <dbReference type="PROSITE" id="PS51883"/>
    </source>
</evidence>
<dbReference type="InterPro" id="IPR027417">
    <property type="entry name" value="P-loop_NTPase"/>
</dbReference>
<comment type="subunit">
    <text evidence="8">Monomer.</text>
</comment>
<dbReference type="InterPro" id="IPR045086">
    <property type="entry name" value="OBG_GTPase"/>
</dbReference>
<dbReference type="InterPro" id="IPR006073">
    <property type="entry name" value="GTP-bd"/>
</dbReference>
<feature type="binding site" evidence="8">
    <location>
        <begin position="314"/>
        <end position="316"/>
    </location>
    <ligand>
        <name>GTP</name>
        <dbReference type="ChEBI" id="CHEBI:37565"/>
    </ligand>
</feature>
<dbReference type="InterPro" id="IPR014100">
    <property type="entry name" value="GTP-bd_Obg/CgtA"/>
</dbReference>
<dbReference type="GO" id="GO:0005737">
    <property type="term" value="C:cytoplasm"/>
    <property type="evidence" value="ECO:0007669"/>
    <property type="project" value="UniProtKB-SubCell"/>
</dbReference>
<dbReference type="HAMAP" id="MF_01454">
    <property type="entry name" value="GTPase_Obg"/>
    <property type="match status" value="1"/>
</dbReference>
<keyword evidence="2 8" id="KW-0963">Cytoplasm</keyword>
<evidence type="ECO:0000256" key="6">
    <source>
        <dbReference type="ARBA" id="ARBA00022842"/>
    </source>
</evidence>
<evidence type="ECO:0000256" key="1">
    <source>
        <dbReference type="ARBA" id="ARBA00007699"/>
    </source>
</evidence>
<evidence type="ECO:0000256" key="9">
    <source>
        <dbReference type="SAM" id="MobiDB-lite"/>
    </source>
</evidence>
<feature type="domain" description="Obg" evidence="11">
    <location>
        <begin position="1"/>
        <end position="159"/>
    </location>
</feature>
<dbReference type="PIRSF" id="PIRSF002401">
    <property type="entry name" value="GTP_bd_Obg/CgtA"/>
    <property type="match status" value="1"/>
</dbReference>
<feature type="compositionally biased region" description="Polar residues" evidence="9">
    <location>
        <begin position="127"/>
        <end position="144"/>
    </location>
</feature>
<dbReference type="Proteomes" id="UP000388235">
    <property type="component" value="Chromosome"/>
</dbReference>
<feature type="binding site" evidence="8">
    <location>
        <begin position="213"/>
        <end position="216"/>
    </location>
    <ligand>
        <name>GTP</name>
        <dbReference type="ChEBI" id="CHEBI:37565"/>
    </ligand>
</feature>
<dbReference type="SUPFAM" id="SSF82051">
    <property type="entry name" value="Obg GTP-binding protein N-terminal domain"/>
    <property type="match status" value="1"/>
</dbReference>
<keyword evidence="3 8" id="KW-0479">Metal-binding</keyword>
<dbReference type="FunFam" id="2.70.210.12:FF:000001">
    <property type="entry name" value="GTPase Obg"/>
    <property type="match status" value="1"/>
</dbReference>
<dbReference type="EC" id="3.6.5.-" evidence="8"/>
<dbReference type="CDD" id="cd01898">
    <property type="entry name" value="Obg"/>
    <property type="match status" value="1"/>
</dbReference>
<evidence type="ECO:0000256" key="3">
    <source>
        <dbReference type="ARBA" id="ARBA00022723"/>
    </source>
</evidence>
<name>A0A5Q2Q9H5_9GAMM</name>
<dbReference type="InterPro" id="IPR006169">
    <property type="entry name" value="GTP1_OBG_dom"/>
</dbReference>
<dbReference type="Gene3D" id="2.70.210.12">
    <property type="entry name" value="GTP1/OBG domain"/>
    <property type="match status" value="1"/>
</dbReference>
<evidence type="ECO:0000256" key="7">
    <source>
        <dbReference type="ARBA" id="ARBA00023134"/>
    </source>
</evidence>
<feature type="binding site" evidence="8">
    <location>
        <position position="193"/>
    </location>
    <ligand>
        <name>Mg(2+)</name>
        <dbReference type="ChEBI" id="CHEBI:18420"/>
    </ligand>
</feature>
<dbReference type="SUPFAM" id="SSF52540">
    <property type="entry name" value="P-loop containing nucleoside triphosphate hydrolases"/>
    <property type="match status" value="1"/>
</dbReference>
<dbReference type="Pfam" id="PF01018">
    <property type="entry name" value="GTP1_OBG"/>
    <property type="match status" value="1"/>
</dbReference>
<evidence type="ECO:0000256" key="2">
    <source>
        <dbReference type="ARBA" id="ARBA00022490"/>
    </source>
</evidence>
<evidence type="ECO:0000256" key="4">
    <source>
        <dbReference type="ARBA" id="ARBA00022741"/>
    </source>
</evidence>
<dbReference type="GO" id="GO:0043022">
    <property type="term" value="F:ribosome binding"/>
    <property type="evidence" value="ECO:0007669"/>
    <property type="project" value="UniProtKB-ARBA"/>
</dbReference>
<keyword evidence="4 8" id="KW-0547">Nucleotide-binding</keyword>